<evidence type="ECO:0000313" key="1">
    <source>
        <dbReference type="EMBL" id="KXA96836.1"/>
    </source>
</evidence>
<reference evidence="1 2" key="1">
    <citation type="journal article" date="2016" name="Sci. Rep.">
        <title>Metabolic traits of an uncultured archaeal lineage -MSBL1- from brine pools of the Red Sea.</title>
        <authorList>
            <person name="Mwirichia R."/>
            <person name="Alam I."/>
            <person name="Rashid M."/>
            <person name="Vinu M."/>
            <person name="Ba-Alawi W."/>
            <person name="Anthony Kamau A."/>
            <person name="Kamanda Ngugi D."/>
            <person name="Goker M."/>
            <person name="Klenk H.P."/>
            <person name="Bajic V."/>
            <person name="Stingl U."/>
        </authorList>
    </citation>
    <scope>NUCLEOTIDE SEQUENCE [LARGE SCALE GENOMIC DNA]</scope>
    <source>
        <strain evidence="1">SCGC-AAA259I14</strain>
    </source>
</reference>
<keyword evidence="2" id="KW-1185">Reference proteome</keyword>
<dbReference type="InterPro" id="IPR049886">
    <property type="entry name" value="CFI_box_CTERM_dom"/>
</dbReference>
<gene>
    <name evidence="1" type="ORF">AKJ38_02525</name>
</gene>
<dbReference type="AlphaFoldDB" id="A0A133URU3"/>
<protein>
    <submittedName>
        <fullName evidence="1">Uncharacterized protein</fullName>
    </submittedName>
</protein>
<accession>A0A133URU3</accession>
<dbReference type="NCBIfam" id="NF041770">
    <property type="entry name" value="CFI_box_CTERM"/>
    <property type="match status" value="1"/>
</dbReference>
<organism evidence="1 2">
    <name type="scientific">candidate division MSBL1 archaeon SCGC-AAA259I14</name>
    <dbReference type="NCBI Taxonomy" id="1698268"/>
    <lineage>
        <taxon>Archaea</taxon>
        <taxon>Methanobacteriati</taxon>
        <taxon>Methanobacteriota</taxon>
        <taxon>candidate division MSBL1</taxon>
    </lineage>
</organism>
<proteinExistence type="predicted"/>
<sequence length="91" mass="10739">MESKRQGCFIATAAYGTPLAKEINVLRRFRDSYLAQREWGKKLVDLYYTLSPPIANVIERSEMLKRLVRTFLQPVVDLFKGKYEKQEPRDR</sequence>
<name>A0A133URU3_9EURY</name>
<evidence type="ECO:0000313" key="2">
    <source>
        <dbReference type="Proteomes" id="UP000070414"/>
    </source>
</evidence>
<dbReference type="EMBL" id="LHXS01000040">
    <property type="protein sequence ID" value="KXA96836.1"/>
    <property type="molecule type" value="Genomic_DNA"/>
</dbReference>
<dbReference type="Proteomes" id="UP000070414">
    <property type="component" value="Unassembled WGS sequence"/>
</dbReference>
<comment type="caution">
    <text evidence="1">The sequence shown here is derived from an EMBL/GenBank/DDBJ whole genome shotgun (WGS) entry which is preliminary data.</text>
</comment>